<dbReference type="RefSeq" id="WP_091515793.1">
    <property type="nucleotide sequence ID" value="NZ_FORP01000032.1"/>
</dbReference>
<accession>A0A1I4C882</accession>
<dbReference type="InterPro" id="IPR006311">
    <property type="entry name" value="TAT_signal"/>
</dbReference>
<evidence type="ECO:0000259" key="1">
    <source>
        <dbReference type="Pfam" id="PF07969"/>
    </source>
</evidence>
<dbReference type="Pfam" id="PF07969">
    <property type="entry name" value="Amidohydro_3"/>
    <property type="match status" value="1"/>
</dbReference>
<sequence length="608" mass="65132">MSERRKHVQRRRFLQGVGAGIALGAVGGTAEAAAAPGHGKADLLLYNGKVLTMAGAFVPAEAIAIRNGVVLAVGSGRDLRRFTNSRTEVVDLRGRTAVPGINDAHFHPLGLGTNQPPLTLDLSRGAVRSIAEIRDLVAEAAKAKAPGEWIRGFGWDQGYLAENRYPTRLDIDAVSPDNPVALREWSGHALWVNSKALELAGITRDSQPPLGGVIVKDGNGEPTGLLLEVAANLVTGVMPDFTEEEKRHGLRLAVDIMHQHGITSVTDAGIDLGSVQRYREMLRSGEIRQRCTIMIAASSAGDLRETLLAARKLEIDRSWLNVSQVKIYGDGVPTQARTAWVSQPYVGGGNGGLTLPGSSVEEQLSHLRQWVLTAHELGFQVGTHATGDLTIHAVVDAYQAAVERFGGRLRHYVIHGDLTTREDLRRMARFGFPVSFNPQIKRSLSHQLVDVIGRERTDYQWPYRTALGLGVRVGSASDAPVVGLPDFREGLTAMLTRKSLATGEVFGAGEIIGLEQALASYTTAGAWQDHAERWKGTLAPGMAADVTVFDGDLLRTAPEEIVDLPIAMTVVGGQVVYDASTDARTPTASPAAAASGLAKYWSTGCCHG</sequence>
<dbReference type="InterPro" id="IPR011059">
    <property type="entry name" value="Metal-dep_hydrolase_composite"/>
</dbReference>
<dbReference type="PANTHER" id="PTHR22642:SF2">
    <property type="entry name" value="PROTEIN LONG AFTER FAR-RED 3"/>
    <property type="match status" value="1"/>
</dbReference>
<evidence type="ECO:0000313" key="3">
    <source>
        <dbReference type="Proteomes" id="UP000199025"/>
    </source>
</evidence>
<dbReference type="InterPro" id="IPR013108">
    <property type="entry name" value="Amidohydro_3"/>
</dbReference>
<evidence type="ECO:0000313" key="2">
    <source>
        <dbReference type="EMBL" id="SFK76547.1"/>
    </source>
</evidence>
<dbReference type="Gene3D" id="3.10.310.70">
    <property type="match status" value="1"/>
</dbReference>
<name>A0A1I4C882_9PSEU</name>
<organism evidence="2 3">
    <name type="scientific">Amycolatopsis sacchari</name>
    <dbReference type="NCBI Taxonomy" id="115433"/>
    <lineage>
        <taxon>Bacteria</taxon>
        <taxon>Bacillati</taxon>
        <taxon>Actinomycetota</taxon>
        <taxon>Actinomycetes</taxon>
        <taxon>Pseudonocardiales</taxon>
        <taxon>Pseudonocardiaceae</taxon>
        <taxon>Amycolatopsis</taxon>
    </lineage>
</organism>
<dbReference type="EMBL" id="FORP01000032">
    <property type="protein sequence ID" value="SFK76547.1"/>
    <property type="molecule type" value="Genomic_DNA"/>
</dbReference>
<reference evidence="2 3" key="1">
    <citation type="submission" date="2016-10" db="EMBL/GenBank/DDBJ databases">
        <authorList>
            <person name="de Groot N.N."/>
        </authorList>
    </citation>
    <scope>NUCLEOTIDE SEQUENCE [LARGE SCALE GENOMIC DNA]</scope>
    <source>
        <strain evidence="2 3">DSM 44468</strain>
    </source>
</reference>
<protein>
    <recommendedName>
        <fullName evidence="1">Amidohydrolase 3 domain-containing protein</fullName>
    </recommendedName>
</protein>
<dbReference type="PANTHER" id="PTHR22642">
    <property type="entry name" value="IMIDAZOLONEPROPIONASE"/>
    <property type="match status" value="1"/>
</dbReference>
<dbReference type="SUPFAM" id="SSF51338">
    <property type="entry name" value="Composite domain of metallo-dependent hydrolases"/>
    <property type="match status" value="1"/>
</dbReference>
<dbReference type="GO" id="GO:0016810">
    <property type="term" value="F:hydrolase activity, acting on carbon-nitrogen (but not peptide) bonds"/>
    <property type="evidence" value="ECO:0007669"/>
    <property type="project" value="InterPro"/>
</dbReference>
<dbReference type="SUPFAM" id="SSF51556">
    <property type="entry name" value="Metallo-dependent hydrolases"/>
    <property type="match status" value="1"/>
</dbReference>
<gene>
    <name evidence="2" type="ORF">SAMN05421835_13269</name>
</gene>
<dbReference type="STRING" id="115433.SAMN05421835_13269"/>
<dbReference type="Gene3D" id="2.30.40.10">
    <property type="entry name" value="Urease, subunit C, domain 1"/>
    <property type="match status" value="1"/>
</dbReference>
<dbReference type="OrthoDB" id="3173428at2"/>
<feature type="domain" description="Amidohydrolase 3" evidence="1">
    <location>
        <begin position="88"/>
        <end position="577"/>
    </location>
</feature>
<dbReference type="InterPro" id="IPR033932">
    <property type="entry name" value="YtcJ-like"/>
</dbReference>
<dbReference type="CDD" id="cd01300">
    <property type="entry name" value="YtcJ_like"/>
    <property type="match status" value="1"/>
</dbReference>
<dbReference type="PROSITE" id="PS51318">
    <property type="entry name" value="TAT"/>
    <property type="match status" value="1"/>
</dbReference>
<proteinExistence type="predicted"/>
<dbReference type="AlphaFoldDB" id="A0A1I4C882"/>
<dbReference type="Proteomes" id="UP000199025">
    <property type="component" value="Unassembled WGS sequence"/>
</dbReference>
<keyword evidence="3" id="KW-1185">Reference proteome</keyword>
<dbReference type="Gene3D" id="3.20.20.140">
    <property type="entry name" value="Metal-dependent hydrolases"/>
    <property type="match status" value="1"/>
</dbReference>
<dbReference type="InterPro" id="IPR032466">
    <property type="entry name" value="Metal_Hydrolase"/>
</dbReference>